<dbReference type="FunFam" id="3.40.50.1400:FF:000002">
    <property type="entry name" value="Ferrochelatase"/>
    <property type="match status" value="1"/>
</dbReference>
<dbReference type="HAMAP" id="MF_00323">
    <property type="entry name" value="Ferrochelatase"/>
    <property type="match status" value="1"/>
</dbReference>
<keyword evidence="6 9" id="KW-0456">Lyase</keyword>
<dbReference type="GO" id="GO:0004325">
    <property type="term" value="F:ferrochelatase activity"/>
    <property type="evidence" value="ECO:0007669"/>
    <property type="project" value="UniProtKB-UniRule"/>
</dbReference>
<dbReference type="Pfam" id="PF00762">
    <property type="entry name" value="Ferrochelatase"/>
    <property type="match status" value="1"/>
</dbReference>
<dbReference type="InterPro" id="IPR001015">
    <property type="entry name" value="Ferrochelatase"/>
</dbReference>
<comment type="catalytic activity">
    <reaction evidence="8">
        <text>Fe-coproporphyrin III + 2 H(+) = coproporphyrin III + Fe(2+)</text>
        <dbReference type="Rhea" id="RHEA:49572"/>
        <dbReference type="ChEBI" id="CHEBI:15378"/>
        <dbReference type="ChEBI" id="CHEBI:29033"/>
        <dbReference type="ChEBI" id="CHEBI:68438"/>
        <dbReference type="ChEBI" id="CHEBI:131725"/>
        <dbReference type="EC" id="4.99.1.9"/>
    </reaction>
    <physiologicalReaction direction="right-to-left" evidence="8">
        <dbReference type="Rhea" id="RHEA:49574"/>
    </physiologicalReaction>
</comment>
<comment type="function">
    <text evidence="9 10">Catalyzes the ferrous insertion into protoporphyrin IX.</text>
</comment>
<dbReference type="SUPFAM" id="SSF53800">
    <property type="entry name" value="Chelatase"/>
    <property type="match status" value="1"/>
</dbReference>
<keyword evidence="5 9" id="KW-0350">Heme biosynthesis</keyword>
<proteinExistence type="inferred from homology"/>
<dbReference type="InterPro" id="IPR033659">
    <property type="entry name" value="Ferrochelatase_N"/>
</dbReference>
<dbReference type="PANTHER" id="PTHR11108">
    <property type="entry name" value="FERROCHELATASE"/>
    <property type="match status" value="1"/>
</dbReference>
<feature type="binding site" evidence="9">
    <location>
        <position position="295"/>
    </location>
    <ligand>
        <name>Fe(2+)</name>
        <dbReference type="ChEBI" id="CHEBI:29033"/>
    </ligand>
</feature>
<name>A0A7Y9LQ77_9BURK</name>
<dbReference type="CDD" id="cd03411">
    <property type="entry name" value="Ferrochelatase_N"/>
    <property type="match status" value="1"/>
</dbReference>
<sequence length="375" mass="41321">MRFLPEPPHRHGAVVHGAAAKTGVLLVNLGTPDAPNPKAVRRFLAEFLSDPRVIEIPRPIWWVILNGIILNVRPKDAAARYASVWMAEGSPLMVWSRRQTAAVDAALTARGHAVEVVLGMRYGNPSLASAMQTLRERGCDRILVLPLYPQYSASTTATVSDAINALLARTRNTPELRFVKHFHDDPGYIASLAARVNDFWEHNGRGQKLVLSFHGLPRRSLDLGDPYFCECQKTGRLLIAALGLTPDQVEITFQSRFGAAEWLQPYTEPTLKELAKNGVTSVDVFCPGFVGDCIETLEEMAQEARDAFLAAGGTQYRYIPAINDSAPWIDALTSLVERHLQGWPTKAARSPDMAAAEARELQVQREHALELGATD</sequence>
<evidence type="ECO:0000256" key="6">
    <source>
        <dbReference type="ARBA" id="ARBA00023239"/>
    </source>
</evidence>
<keyword evidence="2 9" id="KW-0963">Cytoplasm</keyword>
<evidence type="ECO:0000256" key="10">
    <source>
        <dbReference type="RuleBase" id="RU000607"/>
    </source>
</evidence>
<evidence type="ECO:0000313" key="11">
    <source>
        <dbReference type="EMBL" id="NYE85678.1"/>
    </source>
</evidence>
<dbReference type="GO" id="GO:0005737">
    <property type="term" value="C:cytoplasm"/>
    <property type="evidence" value="ECO:0007669"/>
    <property type="project" value="UniProtKB-SubCell"/>
</dbReference>
<keyword evidence="7 9" id="KW-0627">Porphyrin biosynthesis</keyword>
<accession>A0A7Y9LQ77</accession>
<evidence type="ECO:0000256" key="1">
    <source>
        <dbReference type="ARBA" id="ARBA00007718"/>
    </source>
</evidence>
<comment type="subcellular location">
    <subcellularLocation>
        <location evidence="9 10">Cytoplasm</location>
    </subcellularLocation>
</comment>
<gene>
    <name evidence="9" type="primary">hemH</name>
    <name evidence="11" type="ORF">FHW18_004997</name>
</gene>
<keyword evidence="4 9" id="KW-0408">Iron</keyword>
<evidence type="ECO:0000313" key="12">
    <source>
        <dbReference type="Proteomes" id="UP000542125"/>
    </source>
</evidence>
<evidence type="ECO:0000256" key="8">
    <source>
        <dbReference type="ARBA" id="ARBA00024536"/>
    </source>
</evidence>
<dbReference type="NCBIfam" id="TIGR00109">
    <property type="entry name" value="hemH"/>
    <property type="match status" value="1"/>
</dbReference>
<protein>
    <recommendedName>
        <fullName evidence="9 10">Ferrochelatase</fullName>
        <ecNumber evidence="9 10">4.98.1.1</ecNumber>
    </recommendedName>
    <alternativeName>
        <fullName evidence="9">Heme synthase</fullName>
    </alternativeName>
    <alternativeName>
        <fullName evidence="9">Protoheme ferro-lyase</fullName>
    </alternativeName>
</protein>
<dbReference type="CDD" id="cd00419">
    <property type="entry name" value="Ferrochelatase_C"/>
    <property type="match status" value="1"/>
</dbReference>
<keyword evidence="12" id="KW-1185">Reference proteome</keyword>
<comment type="pathway">
    <text evidence="9 10">Porphyrin-containing compound metabolism; protoheme biosynthesis; protoheme from protoporphyrin-IX: step 1/1.</text>
</comment>
<evidence type="ECO:0000256" key="2">
    <source>
        <dbReference type="ARBA" id="ARBA00022490"/>
    </source>
</evidence>
<evidence type="ECO:0000256" key="3">
    <source>
        <dbReference type="ARBA" id="ARBA00022723"/>
    </source>
</evidence>
<evidence type="ECO:0000256" key="4">
    <source>
        <dbReference type="ARBA" id="ARBA00023004"/>
    </source>
</evidence>
<dbReference type="AlphaFoldDB" id="A0A7Y9LQ77"/>
<keyword evidence="3 9" id="KW-0479">Metal-binding</keyword>
<dbReference type="RefSeq" id="WP_179589989.1">
    <property type="nucleotide sequence ID" value="NZ_JACBYR010000003.1"/>
</dbReference>
<dbReference type="InterPro" id="IPR019772">
    <property type="entry name" value="Ferrochelatase_AS"/>
</dbReference>
<organism evidence="11 12">
    <name type="scientific">Pigmentiphaga litoralis</name>
    <dbReference type="NCBI Taxonomy" id="516702"/>
    <lineage>
        <taxon>Bacteria</taxon>
        <taxon>Pseudomonadati</taxon>
        <taxon>Pseudomonadota</taxon>
        <taxon>Betaproteobacteria</taxon>
        <taxon>Burkholderiales</taxon>
        <taxon>Alcaligenaceae</taxon>
        <taxon>Pigmentiphaga</taxon>
    </lineage>
</organism>
<dbReference type="PROSITE" id="PS00534">
    <property type="entry name" value="FERROCHELATASE"/>
    <property type="match status" value="1"/>
</dbReference>
<reference evidence="11 12" key="1">
    <citation type="submission" date="2020-07" db="EMBL/GenBank/DDBJ databases">
        <title>Genomic Encyclopedia of Type Strains, Phase IV (KMG-V): Genome sequencing to study the core and pangenomes of soil and plant-associated prokaryotes.</title>
        <authorList>
            <person name="Whitman W."/>
        </authorList>
    </citation>
    <scope>NUCLEOTIDE SEQUENCE [LARGE SCALE GENOMIC DNA]</scope>
    <source>
        <strain evidence="11 12">SAS40</strain>
    </source>
</reference>
<comment type="catalytic activity">
    <reaction evidence="9 10">
        <text>heme b + 2 H(+) = protoporphyrin IX + Fe(2+)</text>
        <dbReference type="Rhea" id="RHEA:22584"/>
        <dbReference type="ChEBI" id="CHEBI:15378"/>
        <dbReference type="ChEBI" id="CHEBI:29033"/>
        <dbReference type="ChEBI" id="CHEBI:57306"/>
        <dbReference type="ChEBI" id="CHEBI:60344"/>
        <dbReference type="EC" id="4.98.1.1"/>
    </reaction>
</comment>
<dbReference type="Proteomes" id="UP000542125">
    <property type="component" value="Unassembled WGS sequence"/>
</dbReference>
<evidence type="ECO:0000256" key="7">
    <source>
        <dbReference type="ARBA" id="ARBA00023244"/>
    </source>
</evidence>
<dbReference type="GO" id="GO:0006783">
    <property type="term" value="P:heme biosynthetic process"/>
    <property type="evidence" value="ECO:0007669"/>
    <property type="project" value="UniProtKB-UniRule"/>
</dbReference>
<dbReference type="GO" id="GO:0046872">
    <property type="term" value="F:metal ion binding"/>
    <property type="evidence" value="ECO:0007669"/>
    <property type="project" value="UniProtKB-KW"/>
</dbReference>
<comment type="similarity">
    <text evidence="1 9 10">Belongs to the ferrochelatase family.</text>
</comment>
<dbReference type="EC" id="4.98.1.1" evidence="9 10"/>
<dbReference type="EMBL" id="JACBYR010000003">
    <property type="protein sequence ID" value="NYE85678.1"/>
    <property type="molecule type" value="Genomic_DNA"/>
</dbReference>
<evidence type="ECO:0000256" key="5">
    <source>
        <dbReference type="ARBA" id="ARBA00023133"/>
    </source>
</evidence>
<dbReference type="InterPro" id="IPR033644">
    <property type="entry name" value="Ferrochelatase_C"/>
</dbReference>
<feature type="binding site" evidence="9">
    <location>
        <position position="214"/>
    </location>
    <ligand>
        <name>Fe(2+)</name>
        <dbReference type="ChEBI" id="CHEBI:29033"/>
    </ligand>
</feature>
<dbReference type="Gene3D" id="3.40.50.1400">
    <property type="match status" value="2"/>
</dbReference>
<dbReference type="UniPathway" id="UPA00252">
    <property type="reaction ID" value="UER00325"/>
</dbReference>
<comment type="caution">
    <text evidence="11">The sequence shown here is derived from an EMBL/GenBank/DDBJ whole genome shotgun (WGS) entry which is preliminary data.</text>
</comment>
<dbReference type="PANTHER" id="PTHR11108:SF1">
    <property type="entry name" value="FERROCHELATASE, MITOCHONDRIAL"/>
    <property type="match status" value="1"/>
</dbReference>
<evidence type="ECO:0000256" key="9">
    <source>
        <dbReference type="HAMAP-Rule" id="MF_00323"/>
    </source>
</evidence>